<name>A0A2K1ZUX3_POPTR</name>
<dbReference type="Proteomes" id="UP000006729">
    <property type="component" value="Chromosome 6"/>
</dbReference>
<dbReference type="AlphaFoldDB" id="A0A2K1ZUX3"/>
<keyword evidence="3" id="KW-1185">Reference proteome</keyword>
<evidence type="ECO:0000313" key="2">
    <source>
        <dbReference type="EMBL" id="PNT29079.1"/>
    </source>
</evidence>
<keyword evidence="1" id="KW-0812">Transmembrane</keyword>
<evidence type="ECO:0000256" key="1">
    <source>
        <dbReference type="SAM" id="Phobius"/>
    </source>
</evidence>
<keyword evidence="1" id="KW-0472">Membrane</keyword>
<protein>
    <submittedName>
        <fullName evidence="2">Uncharacterized protein</fullName>
    </submittedName>
</protein>
<evidence type="ECO:0000313" key="3">
    <source>
        <dbReference type="Proteomes" id="UP000006729"/>
    </source>
</evidence>
<organism evidence="2 3">
    <name type="scientific">Populus trichocarpa</name>
    <name type="common">Western balsam poplar</name>
    <name type="synonym">Populus balsamifera subsp. trichocarpa</name>
    <dbReference type="NCBI Taxonomy" id="3694"/>
    <lineage>
        <taxon>Eukaryota</taxon>
        <taxon>Viridiplantae</taxon>
        <taxon>Streptophyta</taxon>
        <taxon>Embryophyta</taxon>
        <taxon>Tracheophyta</taxon>
        <taxon>Spermatophyta</taxon>
        <taxon>Magnoliopsida</taxon>
        <taxon>eudicotyledons</taxon>
        <taxon>Gunneridae</taxon>
        <taxon>Pentapetalae</taxon>
        <taxon>rosids</taxon>
        <taxon>fabids</taxon>
        <taxon>Malpighiales</taxon>
        <taxon>Salicaceae</taxon>
        <taxon>Saliceae</taxon>
        <taxon>Populus</taxon>
    </lineage>
</organism>
<dbReference type="InParanoid" id="A0A2K1ZUX3"/>
<accession>A0A2K1ZUX3</accession>
<gene>
    <name evidence="2" type="ORF">POPTR_006G008700</name>
</gene>
<reference evidence="2 3" key="1">
    <citation type="journal article" date="2006" name="Science">
        <title>The genome of black cottonwood, Populus trichocarpa (Torr. &amp; Gray).</title>
        <authorList>
            <person name="Tuskan G.A."/>
            <person name="Difazio S."/>
            <person name="Jansson S."/>
            <person name="Bohlmann J."/>
            <person name="Grigoriev I."/>
            <person name="Hellsten U."/>
            <person name="Putnam N."/>
            <person name="Ralph S."/>
            <person name="Rombauts S."/>
            <person name="Salamov A."/>
            <person name="Schein J."/>
            <person name="Sterck L."/>
            <person name="Aerts A."/>
            <person name="Bhalerao R.R."/>
            <person name="Bhalerao R.P."/>
            <person name="Blaudez D."/>
            <person name="Boerjan W."/>
            <person name="Brun A."/>
            <person name="Brunner A."/>
            <person name="Busov V."/>
            <person name="Campbell M."/>
            <person name="Carlson J."/>
            <person name="Chalot M."/>
            <person name="Chapman J."/>
            <person name="Chen G.L."/>
            <person name="Cooper D."/>
            <person name="Coutinho P.M."/>
            <person name="Couturier J."/>
            <person name="Covert S."/>
            <person name="Cronk Q."/>
            <person name="Cunningham R."/>
            <person name="Davis J."/>
            <person name="Degroeve S."/>
            <person name="Dejardin A."/>
            <person name="Depamphilis C."/>
            <person name="Detter J."/>
            <person name="Dirks B."/>
            <person name="Dubchak I."/>
            <person name="Duplessis S."/>
            <person name="Ehlting J."/>
            <person name="Ellis B."/>
            <person name="Gendler K."/>
            <person name="Goodstein D."/>
            <person name="Gribskov M."/>
            <person name="Grimwood J."/>
            <person name="Groover A."/>
            <person name="Gunter L."/>
            <person name="Hamberger B."/>
            <person name="Heinze B."/>
            <person name="Helariutta Y."/>
            <person name="Henrissat B."/>
            <person name="Holligan D."/>
            <person name="Holt R."/>
            <person name="Huang W."/>
            <person name="Islam-Faridi N."/>
            <person name="Jones S."/>
            <person name="Jones-Rhoades M."/>
            <person name="Jorgensen R."/>
            <person name="Joshi C."/>
            <person name="Kangasjarvi J."/>
            <person name="Karlsson J."/>
            <person name="Kelleher C."/>
            <person name="Kirkpatrick R."/>
            <person name="Kirst M."/>
            <person name="Kohler A."/>
            <person name="Kalluri U."/>
            <person name="Larimer F."/>
            <person name="Leebens-Mack J."/>
            <person name="Leple J.C."/>
            <person name="Locascio P."/>
            <person name="Lou Y."/>
            <person name="Lucas S."/>
            <person name="Martin F."/>
            <person name="Montanini B."/>
            <person name="Napoli C."/>
            <person name="Nelson D.R."/>
            <person name="Nelson C."/>
            <person name="Nieminen K."/>
            <person name="Nilsson O."/>
            <person name="Pereda V."/>
            <person name="Peter G."/>
            <person name="Philippe R."/>
            <person name="Pilate G."/>
            <person name="Poliakov A."/>
            <person name="Razumovskaya J."/>
            <person name="Richardson P."/>
            <person name="Rinaldi C."/>
            <person name="Ritland K."/>
            <person name="Rouze P."/>
            <person name="Ryaboy D."/>
            <person name="Schmutz J."/>
            <person name="Schrader J."/>
            <person name="Segerman B."/>
            <person name="Shin H."/>
            <person name="Siddiqui A."/>
            <person name="Sterky F."/>
            <person name="Terry A."/>
            <person name="Tsai C.J."/>
            <person name="Uberbacher E."/>
            <person name="Unneberg P."/>
            <person name="Vahala J."/>
            <person name="Wall K."/>
            <person name="Wessler S."/>
            <person name="Yang G."/>
            <person name="Yin T."/>
            <person name="Douglas C."/>
            <person name="Marra M."/>
            <person name="Sandberg G."/>
            <person name="Van de Peer Y."/>
            <person name="Rokhsar D."/>
        </authorList>
    </citation>
    <scope>NUCLEOTIDE SEQUENCE [LARGE SCALE GENOMIC DNA]</scope>
    <source>
        <strain evidence="3">cv. Nisqually</strain>
    </source>
</reference>
<proteinExistence type="predicted"/>
<feature type="transmembrane region" description="Helical" evidence="1">
    <location>
        <begin position="25"/>
        <end position="46"/>
    </location>
</feature>
<keyword evidence="1" id="KW-1133">Transmembrane helix</keyword>
<sequence length="93" mass="11040">MICYMSFIILLTGTMELNNGMKTYFGIWIFVTVLFLSILIFLVRVFNVFSMLFWMAKILNEGLTLLSITVLRFYFHKFIPPLCIHDFLSYYNS</sequence>
<dbReference type="EMBL" id="CM009295">
    <property type="protein sequence ID" value="PNT29079.1"/>
    <property type="molecule type" value="Genomic_DNA"/>
</dbReference>
<feature type="transmembrane region" description="Helical" evidence="1">
    <location>
        <begin position="58"/>
        <end position="75"/>
    </location>
</feature>